<name>A0ABQ6N324_9STRA</name>
<feature type="region of interest" description="Disordered" evidence="1">
    <location>
        <begin position="165"/>
        <end position="189"/>
    </location>
</feature>
<proteinExistence type="predicted"/>
<protein>
    <recommendedName>
        <fullName evidence="4">CHK kinase-like domain-containing protein</fullName>
    </recommendedName>
</protein>
<gene>
    <name evidence="2" type="ORF">TeGR_g3389</name>
</gene>
<dbReference type="Gene3D" id="3.90.1200.10">
    <property type="match status" value="1"/>
</dbReference>
<dbReference type="SUPFAM" id="SSF56112">
    <property type="entry name" value="Protein kinase-like (PK-like)"/>
    <property type="match status" value="1"/>
</dbReference>
<accession>A0ABQ6N324</accession>
<dbReference type="Pfam" id="PF02958">
    <property type="entry name" value="EcKL"/>
    <property type="match status" value="1"/>
</dbReference>
<keyword evidence="3" id="KW-1185">Reference proteome</keyword>
<dbReference type="EMBL" id="BRYB01003538">
    <property type="protein sequence ID" value="GMI38418.1"/>
    <property type="molecule type" value="Genomic_DNA"/>
</dbReference>
<dbReference type="InterPro" id="IPR004119">
    <property type="entry name" value="EcKL"/>
</dbReference>
<organism evidence="2 3">
    <name type="scientific">Tetraparma gracilis</name>
    <dbReference type="NCBI Taxonomy" id="2962635"/>
    <lineage>
        <taxon>Eukaryota</taxon>
        <taxon>Sar</taxon>
        <taxon>Stramenopiles</taxon>
        <taxon>Ochrophyta</taxon>
        <taxon>Bolidophyceae</taxon>
        <taxon>Parmales</taxon>
        <taxon>Triparmaceae</taxon>
        <taxon>Tetraparma</taxon>
    </lineage>
</organism>
<evidence type="ECO:0000313" key="2">
    <source>
        <dbReference type="EMBL" id="GMI38418.1"/>
    </source>
</evidence>
<dbReference type="InterPro" id="IPR011009">
    <property type="entry name" value="Kinase-like_dom_sf"/>
</dbReference>
<evidence type="ECO:0000313" key="3">
    <source>
        <dbReference type="Proteomes" id="UP001165060"/>
    </source>
</evidence>
<dbReference type="Proteomes" id="UP001165060">
    <property type="component" value="Unassembled WGS sequence"/>
</dbReference>
<comment type="caution">
    <text evidence="2">The sequence shown here is derived from an EMBL/GenBank/DDBJ whole genome shotgun (WGS) entry which is preliminary data.</text>
</comment>
<evidence type="ECO:0000256" key="1">
    <source>
        <dbReference type="SAM" id="MobiDB-lite"/>
    </source>
</evidence>
<evidence type="ECO:0008006" key="4">
    <source>
        <dbReference type="Google" id="ProtNLM"/>
    </source>
</evidence>
<sequence>MKVLLWCCDSPFKTICHGDGRIDNVFFVTKEDGSVEAGLFDWAQAIVGPCFYEMAWTVSHSHDPTFLEEHQNVLLALYWDTLMSLLSDHQKSLLHFDDFLKGYALADMVSVCKCVIAFESIMSHPEAPDFEHKRGLVVNGMVNSLKNIDKLDAVSAIEDIVNGKKSPVPRKNSGRSAKVNPSMRMKDDF</sequence>
<reference evidence="2 3" key="1">
    <citation type="journal article" date="2023" name="Commun. Biol.">
        <title>Genome analysis of Parmales, the sister group of diatoms, reveals the evolutionary specialization of diatoms from phago-mixotrophs to photoautotrophs.</title>
        <authorList>
            <person name="Ban H."/>
            <person name="Sato S."/>
            <person name="Yoshikawa S."/>
            <person name="Yamada K."/>
            <person name="Nakamura Y."/>
            <person name="Ichinomiya M."/>
            <person name="Sato N."/>
            <person name="Blanc-Mathieu R."/>
            <person name="Endo H."/>
            <person name="Kuwata A."/>
            <person name="Ogata H."/>
        </authorList>
    </citation>
    <scope>NUCLEOTIDE SEQUENCE [LARGE SCALE GENOMIC DNA]</scope>
</reference>